<sequence length="152" mass="16680">MTMEHLFTLQARWPGGRNAVGDITAGNLQTQVSIPKDMDGPSIGTNPDEMLLGAAATCYMITLAALLERAGIETNTQTLQSEGYVDVTNGVFTYKKIIHKPTIELMPNASERDQQRAKRFAEKAEETCMISKALRGNVQLELQATIQVARVI</sequence>
<dbReference type="InterPro" id="IPR015946">
    <property type="entry name" value="KH_dom-like_a/b"/>
</dbReference>
<protein>
    <recommendedName>
        <fullName evidence="3">Peroxiredoxin</fullName>
    </recommendedName>
</protein>
<evidence type="ECO:0000313" key="2">
    <source>
        <dbReference type="Proteomes" id="UP000288623"/>
    </source>
</evidence>
<dbReference type="PANTHER" id="PTHR42830:SF2">
    <property type="entry name" value="OSMC_OHR FAMILY PROTEIN"/>
    <property type="match status" value="1"/>
</dbReference>
<dbReference type="NCBIfam" id="TIGR03563">
    <property type="entry name" value="perox_SACOL1771"/>
    <property type="match status" value="1"/>
</dbReference>
<dbReference type="SUPFAM" id="SSF82784">
    <property type="entry name" value="OsmC-like"/>
    <property type="match status" value="1"/>
</dbReference>
<comment type="caution">
    <text evidence="1">The sequence shown here is derived from an EMBL/GenBank/DDBJ whole genome shotgun (WGS) entry which is preliminary data.</text>
</comment>
<evidence type="ECO:0008006" key="3">
    <source>
        <dbReference type="Google" id="ProtNLM"/>
    </source>
</evidence>
<dbReference type="Proteomes" id="UP000288623">
    <property type="component" value="Unassembled WGS sequence"/>
</dbReference>
<dbReference type="InterPro" id="IPR036102">
    <property type="entry name" value="OsmC/Ohrsf"/>
</dbReference>
<name>A0A433RWG8_9BACL</name>
<dbReference type="Gene3D" id="3.30.300.20">
    <property type="match status" value="1"/>
</dbReference>
<evidence type="ECO:0000313" key="1">
    <source>
        <dbReference type="EMBL" id="RUS57624.1"/>
    </source>
</evidence>
<dbReference type="InterPro" id="IPR003718">
    <property type="entry name" value="OsmC/Ohr_fam"/>
</dbReference>
<dbReference type="PANTHER" id="PTHR42830">
    <property type="entry name" value="OSMOTICALLY INDUCIBLE FAMILY PROTEIN"/>
    <property type="match status" value="1"/>
</dbReference>
<dbReference type="InterPro" id="IPR052707">
    <property type="entry name" value="OsmC_Ohr_Peroxiredoxin"/>
</dbReference>
<reference evidence="1 2" key="1">
    <citation type="submission" date="2014-11" db="EMBL/GenBank/DDBJ databases">
        <title>Genome sequence and analysis of novel Kurthia sp.</title>
        <authorList>
            <person name="Lawson J.N."/>
            <person name="Gonzalez J.E."/>
            <person name="Rinauldi L."/>
            <person name="Xuan Z."/>
            <person name="Firman A."/>
            <person name="Shaddox L."/>
            <person name="Trudeau A."/>
            <person name="Shah S."/>
            <person name="Reiman D."/>
        </authorList>
    </citation>
    <scope>NUCLEOTIDE SEQUENCE [LARGE SCALE GENOMIC DNA]</scope>
    <source>
        <strain evidence="1 2">3B1D</strain>
    </source>
</reference>
<keyword evidence="2" id="KW-1185">Reference proteome</keyword>
<gene>
    <name evidence="1" type="ORF">QI30_05100</name>
</gene>
<dbReference type="EMBL" id="JTFC01000017">
    <property type="protein sequence ID" value="RUS57624.1"/>
    <property type="molecule type" value="Genomic_DNA"/>
</dbReference>
<dbReference type="AlphaFoldDB" id="A0A433RWG8"/>
<organism evidence="1 2">
    <name type="scientific">Candidatus Kurthia intestinigallinarum</name>
    <dbReference type="NCBI Taxonomy" id="1562256"/>
    <lineage>
        <taxon>Bacteria</taxon>
        <taxon>Bacillati</taxon>
        <taxon>Bacillota</taxon>
        <taxon>Bacilli</taxon>
        <taxon>Bacillales</taxon>
        <taxon>Caryophanaceae</taxon>
        <taxon>Kurthia</taxon>
    </lineage>
</organism>
<proteinExistence type="predicted"/>
<accession>A0A433RWG8</accession>
<dbReference type="Pfam" id="PF02566">
    <property type="entry name" value="OsmC"/>
    <property type="match status" value="1"/>
</dbReference>
<dbReference type="InterPro" id="IPR019905">
    <property type="entry name" value="OsmC-like_firmicutes"/>
</dbReference>
<dbReference type="OrthoDB" id="2242871at2"/>